<organism evidence="3 4">
    <name type="scientific">Sphingomicrobium clamense</name>
    <dbReference type="NCBI Taxonomy" id="2851013"/>
    <lineage>
        <taxon>Bacteria</taxon>
        <taxon>Pseudomonadati</taxon>
        <taxon>Pseudomonadota</taxon>
        <taxon>Alphaproteobacteria</taxon>
        <taxon>Sphingomonadales</taxon>
        <taxon>Sphingomonadaceae</taxon>
        <taxon>Sphingomicrobium</taxon>
    </lineage>
</organism>
<keyword evidence="3" id="KW-0560">Oxidoreductase</keyword>
<dbReference type="Proteomes" id="UP000698028">
    <property type="component" value="Unassembled WGS sequence"/>
</dbReference>
<keyword evidence="4" id="KW-1185">Reference proteome</keyword>
<dbReference type="EMBL" id="JAHVAH010000001">
    <property type="protein sequence ID" value="MBW0144852.1"/>
    <property type="molecule type" value="Genomic_DNA"/>
</dbReference>
<feature type="domain" description="TauD/TfdA-like" evidence="2">
    <location>
        <begin position="22"/>
        <end position="282"/>
    </location>
</feature>
<evidence type="ECO:0000313" key="3">
    <source>
        <dbReference type="EMBL" id="MBW0144852.1"/>
    </source>
</evidence>
<sequence>MFTAHPPTDERPAHVFEGDRAPLASIDHDAVMAAFEEDGAVLIRGADFTVDDFRDFAQHFCPLSVFNESPDRLELEEHGAVQSVNLGADAFPLHPELSREPWRPDACFFACLEPPAAQGQTTYCDGIAIADALPADIRAAMEGRQLLYIQPATSETLKYWLGSALATPQLLSEQPTDGPYTFRAVGNRVVRYFTRPILSPTRFGDGLAFANFLLFARDYLELPNFPCLDDGKPVPAHWMEAVREAAEKNTRQVEWLKGDILMLDNSRFMHGRRAITDPDNRMIATYFGYLEDADPMPGEPDRPVWRQESFKPPSIPRKDNVSV</sequence>
<evidence type="ECO:0000259" key="2">
    <source>
        <dbReference type="Pfam" id="PF02668"/>
    </source>
</evidence>
<feature type="region of interest" description="Disordered" evidence="1">
    <location>
        <begin position="294"/>
        <end position="323"/>
    </location>
</feature>
<feature type="compositionally biased region" description="Basic and acidic residues" evidence="1">
    <location>
        <begin position="299"/>
        <end position="309"/>
    </location>
</feature>
<dbReference type="GO" id="GO:0051213">
    <property type="term" value="F:dioxygenase activity"/>
    <property type="evidence" value="ECO:0007669"/>
    <property type="project" value="UniProtKB-KW"/>
</dbReference>
<reference evidence="3 4" key="1">
    <citation type="submission" date="2021-07" db="EMBL/GenBank/DDBJ databases">
        <title>The draft genome sequence of Sphingomicrobium sp. B8.</title>
        <authorList>
            <person name="Mu L."/>
        </authorList>
    </citation>
    <scope>NUCLEOTIDE SEQUENCE [LARGE SCALE GENOMIC DNA]</scope>
    <source>
        <strain evidence="3 4">B8</strain>
    </source>
</reference>
<keyword evidence="3" id="KW-0223">Dioxygenase</keyword>
<protein>
    <submittedName>
        <fullName evidence="3">TauD/TfdA family dioxygenase</fullName>
    </submittedName>
</protein>
<dbReference type="InterPro" id="IPR003819">
    <property type="entry name" value="TauD/TfdA-like"/>
</dbReference>
<dbReference type="RefSeq" id="WP_218632810.1">
    <property type="nucleotide sequence ID" value="NZ_JAHVAH010000001.1"/>
</dbReference>
<dbReference type="PANTHER" id="PTHR10696:SF56">
    <property type="entry name" value="TAUD_TFDA-LIKE DOMAIN-CONTAINING PROTEIN"/>
    <property type="match status" value="1"/>
</dbReference>
<evidence type="ECO:0000313" key="4">
    <source>
        <dbReference type="Proteomes" id="UP000698028"/>
    </source>
</evidence>
<accession>A0ABS6V5L5</accession>
<evidence type="ECO:0000256" key="1">
    <source>
        <dbReference type="SAM" id="MobiDB-lite"/>
    </source>
</evidence>
<dbReference type="InterPro" id="IPR050411">
    <property type="entry name" value="AlphaKG_dependent_hydroxylases"/>
</dbReference>
<gene>
    <name evidence="3" type="ORF">KTQ36_06025</name>
</gene>
<comment type="caution">
    <text evidence="3">The sequence shown here is derived from an EMBL/GenBank/DDBJ whole genome shotgun (WGS) entry which is preliminary data.</text>
</comment>
<proteinExistence type="predicted"/>
<name>A0ABS6V5L5_9SPHN</name>
<dbReference type="Pfam" id="PF02668">
    <property type="entry name" value="TauD"/>
    <property type="match status" value="1"/>
</dbReference>
<dbReference type="PANTHER" id="PTHR10696">
    <property type="entry name" value="GAMMA-BUTYROBETAINE HYDROXYLASE-RELATED"/>
    <property type="match status" value="1"/>
</dbReference>